<dbReference type="InterPro" id="IPR016181">
    <property type="entry name" value="Acyl_CoA_acyltransferase"/>
</dbReference>
<dbReference type="Pfam" id="PF13302">
    <property type="entry name" value="Acetyltransf_3"/>
    <property type="match status" value="1"/>
</dbReference>
<evidence type="ECO:0000313" key="6">
    <source>
        <dbReference type="Proteomes" id="UP000242175"/>
    </source>
</evidence>
<evidence type="ECO:0000256" key="2">
    <source>
        <dbReference type="ARBA" id="ARBA00023315"/>
    </source>
</evidence>
<dbReference type="GO" id="GO:0005840">
    <property type="term" value="C:ribosome"/>
    <property type="evidence" value="ECO:0007669"/>
    <property type="project" value="UniProtKB-KW"/>
</dbReference>
<dbReference type="GO" id="GO:0008999">
    <property type="term" value="F:protein-N-terminal-alanine acetyltransferase activity"/>
    <property type="evidence" value="ECO:0007669"/>
    <property type="project" value="TreeGrafter"/>
</dbReference>
<dbReference type="PANTHER" id="PTHR43792">
    <property type="entry name" value="GNAT FAMILY, PUTATIVE (AFU_ORTHOLOGUE AFUA_3G00765)-RELATED-RELATED"/>
    <property type="match status" value="1"/>
</dbReference>
<dbReference type="InterPro" id="IPR051531">
    <property type="entry name" value="N-acetyltransferase"/>
</dbReference>
<dbReference type="PROSITE" id="PS51186">
    <property type="entry name" value="GNAT"/>
    <property type="match status" value="1"/>
</dbReference>
<keyword evidence="1 5" id="KW-0808">Transferase</keyword>
<feature type="domain" description="N-acetyltransferase" evidence="4">
    <location>
        <begin position="13"/>
        <end position="176"/>
    </location>
</feature>
<keyword evidence="5" id="KW-0689">Ribosomal protein</keyword>
<dbReference type="GO" id="GO:0005737">
    <property type="term" value="C:cytoplasm"/>
    <property type="evidence" value="ECO:0007669"/>
    <property type="project" value="TreeGrafter"/>
</dbReference>
<dbReference type="Proteomes" id="UP000242175">
    <property type="component" value="Chromosome small"/>
</dbReference>
<organism evidence="5 6">
    <name type="scientific">Paraphotobacterium marinum</name>
    <dbReference type="NCBI Taxonomy" id="1755811"/>
    <lineage>
        <taxon>Bacteria</taxon>
        <taxon>Pseudomonadati</taxon>
        <taxon>Pseudomonadota</taxon>
        <taxon>Gammaproteobacteria</taxon>
        <taxon>Vibrionales</taxon>
        <taxon>Vibrionaceae</taxon>
        <taxon>Paraphotobacterium</taxon>
    </lineage>
</organism>
<evidence type="ECO:0000259" key="4">
    <source>
        <dbReference type="PROSITE" id="PS51186"/>
    </source>
</evidence>
<proteinExistence type="inferred from homology"/>
<dbReference type="InterPro" id="IPR000182">
    <property type="entry name" value="GNAT_dom"/>
</dbReference>
<evidence type="ECO:0000256" key="3">
    <source>
        <dbReference type="ARBA" id="ARBA00038502"/>
    </source>
</evidence>
<keyword evidence="6" id="KW-1185">Reference proteome</keyword>
<dbReference type="PANTHER" id="PTHR43792:SF8">
    <property type="entry name" value="[RIBOSOMAL PROTEIN US5]-ALANINE N-ACETYLTRANSFERASE"/>
    <property type="match status" value="1"/>
</dbReference>
<keyword evidence="2" id="KW-0012">Acyltransferase</keyword>
<dbReference type="SUPFAM" id="SSF55729">
    <property type="entry name" value="Acyl-CoA N-acyltransferases (Nat)"/>
    <property type="match status" value="1"/>
</dbReference>
<name>A0A220VG20_9GAMM</name>
<dbReference type="EMBL" id="CP022356">
    <property type="protein sequence ID" value="ASK79315.1"/>
    <property type="molecule type" value="Genomic_DNA"/>
</dbReference>
<keyword evidence="5" id="KW-0687">Ribonucleoprotein</keyword>
<reference evidence="5 6" key="1">
    <citation type="journal article" date="2016" name="Int. J. Syst. Evol. Microbiol.">
        <title>Paraphotobacterium marinum gen. nov., sp. nov., a member of the family Vibrionaceae, isolated from surface seawater.</title>
        <authorList>
            <person name="Huang Z."/>
            <person name="Dong C."/>
            <person name="Shao Z."/>
        </authorList>
    </citation>
    <scope>NUCLEOTIDE SEQUENCE [LARGE SCALE GENOMIC DNA]</scope>
    <source>
        <strain evidence="5 6">NSCS20N07D</strain>
    </source>
</reference>
<evidence type="ECO:0000256" key="1">
    <source>
        <dbReference type="ARBA" id="ARBA00022679"/>
    </source>
</evidence>
<dbReference type="OrthoDB" id="9801669at2"/>
<comment type="similarity">
    <text evidence="3">Belongs to the acetyltransferase family. RimJ subfamily.</text>
</comment>
<dbReference type="RefSeq" id="WP_089074223.1">
    <property type="nucleotide sequence ID" value="NZ_CBCSAM010000002.1"/>
</dbReference>
<dbReference type="AlphaFoldDB" id="A0A220VG20"/>
<gene>
    <name evidence="5" type="ORF">CF386_09625</name>
</gene>
<evidence type="ECO:0000313" key="5">
    <source>
        <dbReference type="EMBL" id="ASK79315.1"/>
    </source>
</evidence>
<accession>A0A220VG20</accession>
<sequence>MSDLLIRADRVYMEIFSLKHVDNILNYQLNNRDYLCRWEPLRDDEFFTKEYWSKEAKINEQEYLDGKAYRFVIYRHNDKKLIGQCNFTNVVRGPFQACFLGYSIDHRVLRNGYMYEALSTLLDYMFSTLRLNRVMSNYMPSNLASANLLEKLNFKIEGRAQRYLKINGKWEDHILTSKLSDVSAV</sequence>
<protein>
    <submittedName>
        <fullName evidence="5">30S ribosomal protein S5 alanine N-acetyltransferase</fullName>
    </submittedName>
</protein>
<dbReference type="Gene3D" id="3.40.630.30">
    <property type="match status" value="1"/>
</dbReference>
<dbReference type="KEGG" id="pmai:CF386_09625"/>